<dbReference type="PROSITE" id="PS50290">
    <property type="entry name" value="PI3_4_KINASE_3"/>
    <property type="match status" value="1"/>
</dbReference>
<dbReference type="Pfam" id="PF02259">
    <property type="entry name" value="FAT"/>
    <property type="match status" value="1"/>
</dbReference>
<accession>A0AA88H430</accession>
<feature type="non-terminal residue" evidence="14">
    <location>
        <position position="2590"/>
    </location>
</feature>
<dbReference type="Proteomes" id="UP001187531">
    <property type="component" value="Unassembled WGS sequence"/>
</dbReference>
<dbReference type="PROSITE" id="PS51189">
    <property type="entry name" value="FAT"/>
    <property type="match status" value="1"/>
</dbReference>
<keyword evidence="10" id="KW-0234">DNA repair</keyword>
<feature type="domain" description="FAT" evidence="13">
    <location>
        <begin position="756"/>
        <end position="1321"/>
    </location>
</feature>
<evidence type="ECO:0000256" key="6">
    <source>
        <dbReference type="ARBA" id="ARBA00022741"/>
    </source>
</evidence>
<dbReference type="GO" id="GO:0000723">
    <property type="term" value="P:telomere maintenance"/>
    <property type="evidence" value="ECO:0007669"/>
    <property type="project" value="TreeGrafter"/>
</dbReference>
<dbReference type="InterPro" id="IPR056802">
    <property type="entry name" value="ATR-like_M-HEAT"/>
</dbReference>
<dbReference type="GO" id="GO:0005694">
    <property type="term" value="C:chromosome"/>
    <property type="evidence" value="ECO:0007669"/>
    <property type="project" value="TreeGrafter"/>
</dbReference>
<evidence type="ECO:0000256" key="2">
    <source>
        <dbReference type="ARBA" id="ARBA00010769"/>
    </source>
</evidence>
<evidence type="ECO:0000256" key="9">
    <source>
        <dbReference type="ARBA" id="ARBA00022840"/>
    </source>
</evidence>
<dbReference type="GO" id="GO:0005634">
    <property type="term" value="C:nucleus"/>
    <property type="evidence" value="ECO:0007669"/>
    <property type="project" value="UniProtKB-SubCell"/>
</dbReference>
<dbReference type="Pfam" id="PF25030">
    <property type="entry name" value="M-HEAT_ATR"/>
    <property type="match status" value="1"/>
</dbReference>
<name>A0AA88H430_ARTSF</name>
<keyword evidence="5" id="KW-0808">Transferase</keyword>
<reference evidence="14" key="1">
    <citation type="submission" date="2023-07" db="EMBL/GenBank/DDBJ databases">
        <title>Chromosome-level genome assembly of Artemia franciscana.</title>
        <authorList>
            <person name="Jo E."/>
        </authorList>
    </citation>
    <scope>NUCLEOTIDE SEQUENCE</scope>
    <source>
        <tissue evidence="14">Whole body</tissue>
    </source>
</reference>
<dbReference type="EC" id="2.7.11.1" evidence="3"/>
<dbReference type="Pfam" id="PF23593">
    <property type="entry name" value="HEAT_ATR"/>
    <property type="match status" value="1"/>
</dbReference>
<dbReference type="InterPro" id="IPR012993">
    <property type="entry name" value="UME"/>
</dbReference>
<dbReference type="InterPro" id="IPR036940">
    <property type="entry name" value="PI3/4_kinase_cat_sf"/>
</dbReference>
<keyword evidence="15" id="KW-1185">Reference proteome</keyword>
<evidence type="ECO:0000259" key="13">
    <source>
        <dbReference type="PROSITE" id="PS51189"/>
    </source>
</evidence>
<dbReference type="Pfam" id="PF08064">
    <property type="entry name" value="UME"/>
    <property type="match status" value="2"/>
</dbReference>
<feature type="non-terminal residue" evidence="14">
    <location>
        <position position="1"/>
    </location>
</feature>
<evidence type="ECO:0000256" key="5">
    <source>
        <dbReference type="ARBA" id="ARBA00022679"/>
    </source>
</evidence>
<dbReference type="GO" id="GO:0004674">
    <property type="term" value="F:protein serine/threonine kinase activity"/>
    <property type="evidence" value="ECO:0007669"/>
    <property type="project" value="UniProtKB-KW"/>
</dbReference>
<evidence type="ECO:0000256" key="10">
    <source>
        <dbReference type="ARBA" id="ARBA00023204"/>
    </source>
</evidence>
<dbReference type="SMART" id="SM00146">
    <property type="entry name" value="PI3Kc"/>
    <property type="match status" value="1"/>
</dbReference>
<dbReference type="Pfam" id="PF00454">
    <property type="entry name" value="PI3_PI4_kinase"/>
    <property type="match status" value="1"/>
</dbReference>
<evidence type="ECO:0000256" key="3">
    <source>
        <dbReference type="ARBA" id="ARBA00012513"/>
    </source>
</evidence>
<dbReference type="GO" id="GO:0005524">
    <property type="term" value="F:ATP binding"/>
    <property type="evidence" value="ECO:0007669"/>
    <property type="project" value="UniProtKB-KW"/>
</dbReference>
<dbReference type="InterPro" id="IPR057564">
    <property type="entry name" value="HEAT_ATR"/>
</dbReference>
<evidence type="ECO:0000256" key="11">
    <source>
        <dbReference type="ARBA" id="ARBA00023242"/>
    </source>
</evidence>
<evidence type="ECO:0000313" key="14">
    <source>
        <dbReference type="EMBL" id="KAK2704350.1"/>
    </source>
</evidence>
<gene>
    <name evidence="14" type="ORF">QYM36_016664</name>
</gene>
<evidence type="ECO:0000259" key="12">
    <source>
        <dbReference type="PROSITE" id="PS50290"/>
    </source>
</evidence>
<evidence type="ECO:0000256" key="1">
    <source>
        <dbReference type="ARBA" id="ARBA00004123"/>
    </source>
</evidence>
<dbReference type="InterPro" id="IPR016024">
    <property type="entry name" value="ARM-type_fold"/>
</dbReference>
<keyword evidence="11" id="KW-0539">Nucleus</keyword>
<evidence type="ECO:0000256" key="8">
    <source>
        <dbReference type="ARBA" id="ARBA00022777"/>
    </source>
</evidence>
<keyword evidence="6" id="KW-0547">Nucleotide-binding</keyword>
<dbReference type="SUPFAM" id="SSF56112">
    <property type="entry name" value="Protein kinase-like (PK-like)"/>
    <property type="match status" value="1"/>
</dbReference>
<dbReference type="SUPFAM" id="SSF48371">
    <property type="entry name" value="ARM repeat"/>
    <property type="match status" value="1"/>
</dbReference>
<evidence type="ECO:0000313" key="15">
    <source>
        <dbReference type="Proteomes" id="UP001187531"/>
    </source>
</evidence>
<proteinExistence type="inferred from homology"/>
<dbReference type="InterPro" id="IPR000403">
    <property type="entry name" value="PI3/4_kinase_cat_dom"/>
</dbReference>
<dbReference type="SMART" id="SM00802">
    <property type="entry name" value="UME"/>
    <property type="match status" value="2"/>
</dbReference>
<keyword evidence="9" id="KW-0067">ATP-binding</keyword>
<keyword evidence="4" id="KW-0723">Serine/threonine-protein kinase</keyword>
<sequence>DSTQKRSHINESRALIVEYLEEMLTVALSQKESNKLCIVLAAVESLCQSTDDYIRVQCCLFLFRLMVTSENVVSSNAQHILRSYFKQSFVREHYQELFSTVAESITDERSDETKSIQRLIEVLDGKSVEESEDIIRVELVPLLVIYAAKGNRKSISLLKNLPNLLSTVSTFAYMLRDGFPVIWSRVILCHSRSEADQVETFLHSNGFRLNEMRASTRYLLTYQLMIQNAMAPHRVLEELAYLASLDSSGKLQHPVISIAEKDKIAENVQIRFLGVLEHLMQKFGQSMPRSLKITIFQSFPGMFKILGQRIVSLFHLKIFSTLRVALKNMDGLHEDLVNAWDSFVRHLLPSALPDAMMKVIASLWPYKEVLSNGIHKIMRFLVLDASSATDSCIYQLGVLDDLDDYPDIASVVKSKQHSHNDLKGNLNSFLLVIENDDDAVRALGLLKLRLFLRERAIELQDLVLNADTGDALVSKLVITLCAKYQEAGEESKCLFAECLGLVGAIEPSRICLGEEENEKPSLTVYDDVTSEEFALELFNKLYIAFLQSVSTQITTFSYTIQELLKTYNIDPEYKSTMGWKLWSKMSEHQQSVFRPFLSTMYKVVEKNPAPKTRIVFGSKLVNKHSNWICMWVEEMVSHVKSEFPKKVFSSVVPALKKSSTIQIFLVPHVVVQLILEDTQDATDQLCDEITAVISHNSACPASILTIFLILDHLNSLLSAKESAVAPKKNQTTQELLKRDPSYQKIRQFVERIADEKLAESAARAGAFARAVKHLESYLMKHPDQKEKKAAFLQELYVSLDETDGVIGAAALVPKSSIDVTIRTYEAIGDYQSAIAALRAKLCNSNTGNHESNELEMKERIAKCYLELNQPDAVLEFLKCNPPEEGPYLREYKSEALWRLGNWQGLDEINREETCLSWGDCIGVALLAGKKEDFLSVNTALSVLETKILDHMTVATFEKGWYQRAYPDVAKLAVVVDLRMAVDFISSMVSRSDFNIVDFFVLLKSWSKRREITQTTVRVLEPMMNVQRVALKLIEEKVKSLKFDVPSALEAEMAANLSSCIRLARKVGQSQRALSYILEAECTLSILPPKLMLEKVKWQWMCGRQSDAIKELQTGISFHFPDVNQLKADKTISDSRRLAAESKLLLAKYMDATDSLDFSGLVALYKEAVAINQTSEESLFEMGLFYDRTYQSQEDRDKSWQYLNYTCNYLAKSLEHGSSFIYRSLPRFLSIWLDLGARVCEMPESNARLNCKKVLSQVNDLTKNVLAKRLPTYKLLTALSQMLSRTCHPNPDVWDALKILLAKTLRDYPQQSVWQMMVMMKSTQKSRSQRCAEIAKLACENKPELSKFISDAVKLTEKLIEIAETKFDGSTFSINSLFKELPKMLSSVNFSQIILPVQSNMTETLPTMPGSHKDFVAFPNKYTFIIGMDDEVEVLASLQRPKKFKFVCSDGKKYSMMAKPKDDLRKDARVMEFNRVVNRLLRGDTETRRRDLYIRTYSVVALNEETGLVEWLPNLHGIRPILLKLYANRGFGGSEYKKYIPGLKDTVERKKDLYRALCARLPPCLGDWFLHMFQDAKAWLVARHNYVRTSSVISLVGFILGLGDRHGENILIDSMSGDVCHVDYNCLFNKGETFEWPERESLTIIETIIRAEKMSCSQVVTEVNEPPAKRTHTHRNYHLPATEMILNSFHSLASSLAKDSNNTQCVALLRLQYLLAYCAVKLEYDIDVSSISVVAAENISKILKICDSAQAFSDIISPIIDVVSALSVYHMVKGLPQQLLSWVVAMMTLPWMVYEVNFLDLVVEKKAMFEEMARLVDPLLDVNMKLKFFKLLSRTCIDVAPQWRLKCLKYAKQELQDQNLSDVVGEIPWILYCHQSGSIELVLDIVRSSLETKNTDVLLSFVQVAPPSICSLSKTSFLAISEENIMGHILLLRCRLCFRSEDKKTCHIKNSKTQGLTKEIVKIYMTIFKSNMPIVTECGVSIIPRLATHLQDYGIYDLELIHQTFALFNNTNKATQLAVADVLKSLLYNMNSTQKRSRINESRALIVEYLEEMLTVALSQKESNKLCIVLAAVESLCQSTDDYIRVQCCHFLFRLMVTSENVVSSNAQHILRSYFKQSFVREHYQELFSTVAESITDERSDETKSIQRLIEVLDGKSVEESEDIIRVELVPLLVIYAAKGNRKSISLLKNLPNLLSTVSTFAYMLRDGFPVIWSRVILCHSRSEADQVETFLHSNGFRLNEMRASTRYLLTYQLMIQNAMAPHRVLEELAYLASLDSSGKLQHPVISIAEKDKIAENVQIRFLGVLEHLMQKFGQPMPRSLKITIFQSFPGMFKILGPRIVSLFHLKIFSTLRVALKNMDGLHEDLVNAWDSFVRHLLPSALPDAMMKVIASLWPYKEVLSNGIHKIMRFLVLDASSATDSCIYQLGVLDGLDDYPDIASVVKSKQHSHNDLKGNLNNFLLVIENDDDAVRTLGLLKLRLFLRERAIELQDLVLNADTGDALVSKLVITLCAKYQEAGEESKCLFAECLGLVGAIEPSRICLGEEENEKPSLTVYDDVTSEEFAFELFNKLYIAFLQSVSTQITTFSYTIQ</sequence>
<dbReference type="GO" id="GO:0000077">
    <property type="term" value="P:DNA damage checkpoint signaling"/>
    <property type="evidence" value="ECO:0007669"/>
    <property type="project" value="TreeGrafter"/>
</dbReference>
<comment type="subcellular location">
    <subcellularLocation>
        <location evidence="1">Nucleus</location>
    </subcellularLocation>
</comment>
<organism evidence="14 15">
    <name type="scientific">Artemia franciscana</name>
    <name type="common">Brine shrimp</name>
    <name type="synonym">Artemia sanfranciscana</name>
    <dbReference type="NCBI Taxonomy" id="6661"/>
    <lineage>
        <taxon>Eukaryota</taxon>
        <taxon>Metazoa</taxon>
        <taxon>Ecdysozoa</taxon>
        <taxon>Arthropoda</taxon>
        <taxon>Crustacea</taxon>
        <taxon>Branchiopoda</taxon>
        <taxon>Anostraca</taxon>
        <taxon>Artemiidae</taxon>
        <taxon>Artemia</taxon>
    </lineage>
</organism>
<protein>
    <recommendedName>
        <fullName evidence="3">non-specific serine/threonine protein kinase</fullName>
        <ecNumber evidence="3">2.7.11.1</ecNumber>
    </recommendedName>
</protein>
<dbReference type="PANTHER" id="PTHR11139:SF69">
    <property type="entry name" value="SERINE_THREONINE-PROTEIN KINASE ATR"/>
    <property type="match status" value="1"/>
</dbReference>
<dbReference type="EMBL" id="JAVRJZ010000021">
    <property type="protein sequence ID" value="KAK2704350.1"/>
    <property type="molecule type" value="Genomic_DNA"/>
</dbReference>
<evidence type="ECO:0000256" key="4">
    <source>
        <dbReference type="ARBA" id="ARBA00022527"/>
    </source>
</evidence>
<comment type="similarity">
    <text evidence="2">Belongs to the PI3/PI4-kinase family. ATM subfamily.</text>
</comment>
<dbReference type="GO" id="GO:0006281">
    <property type="term" value="P:DNA repair"/>
    <property type="evidence" value="ECO:0007669"/>
    <property type="project" value="UniProtKB-KW"/>
</dbReference>
<dbReference type="InterPro" id="IPR003151">
    <property type="entry name" value="PIK-rel_kinase_FAT"/>
</dbReference>
<keyword evidence="7" id="KW-0227">DNA damage</keyword>
<dbReference type="PANTHER" id="PTHR11139">
    <property type="entry name" value="ATAXIA TELANGIECTASIA MUTATED ATM -RELATED"/>
    <property type="match status" value="1"/>
</dbReference>
<feature type="domain" description="PI3K/PI4K catalytic" evidence="12">
    <location>
        <begin position="1427"/>
        <end position="1763"/>
    </location>
</feature>
<comment type="caution">
    <text evidence="14">The sequence shown here is derived from an EMBL/GenBank/DDBJ whole genome shotgun (WGS) entry which is preliminary data.</text>
</comment>
<dbReference type="Gene3D" id="3.30.1010.10">
    <property type="entry name" value="Phosphatidylinositol 3-kinase Catalytic Subunit, Chain A, domain 4"/>
    <property type="match status" value="1"/>
</dbReference>
<dbReference type="InterPro" id="IPR050517">
    <property type="entry name" value="DDR_Repair_Kinase"/>
</dbReference>
<keyword evidence="8" id="KW-0418">Kinase</keyword>
<evidence type="ECO:0000256" key="7">
    <source>
        <dbReference type="ARBA" id="ARBA00022763"/>
    </source>
</evidence>
<dbReference type="Gene3D" id="1.10.1070.11">
    <property type="entry name" value="Phosphatidylinositol 3-/4-kinase, catalytic domain"/>
    <property type="match status" value="1"/>
</dbReference>
<dbReference type="InterPro" id="IPR014009">
    <property type="entry name" value="PIK_FAT"/>
</dbReference>
<dbReference type="InterPro" id="IPR011009">
    <property type="entry name" value="Kinase-like_dom_sf"/>
</dbReference>